<keyword evidence="3" id="KW-1185">Reference proteome</keyword>
<evidence type="ECO:0000313" key="3">
    <source>
        <dbReference type="Proteomes" id="UP000236327"/>
    </source>
</evidence>
<dbReference type="Pfam" id="PF10134">
    <property type="entry name" value="RPA"/>
    <property type="match status" value="1"/>
</dbReference>
<comment type="caution">
    <text evidence="2">The sequence shown here is derived from an EMBL/GenBank/DDBJ whole genome shotgun (WGS) entry which is preliminary data.</text>
</comment>
<dbReference type="InterPro" id="IPR018777">
    <property type="entry name" value="Replication_initiator_prot_A"/>
</dbReference>
<dbReference type="OrthoDB" id="581589at2"/>
<dbReference type="AlphaFoldDB" id="A0A2K2G119"/>
<sequence>MTRAKKTSVSEQFDLFLPYIADLPLRDQREMMERPFFSLAKTKRSKPIDYTSPDGKVHVHVSANPDYGMATIWDADILIYCASMLADMARRGANDVPRTLHLMPYDLLRAIGRPTTGRAYELLGQALDRLVATTIKTNLRAENRREATFSWLDGWTQLVDEKTERSRGMTIELSNWFWEGVMMKGGVLSIDRAYFDITGGRERWLYRVARKHAGGAGEGGFAISMPVLFEKSGAEGQYRRFKFEMLKLAEKDDLPGYGLSIETAKDGEPMIRMKRVDGKGGAEVSLPVLKNEKEECEEQSPSRSQTCPPQGIQQPSPNDAAVRRETQHAGNAQTALAARATTPVKGSGAMAPELPASSVSPGKRDDTIDARKLIRSAVAGLSDKATRGFMTDETIDLLRRECPGWDLHALHAEFERWVNADQDRTPADWQRAFVGWVRRHHAKHRHQLRG</sequence>
<feature type="region of interest" description="Disordered" evidence="1">
    <location>
        <begin position="292"/>
        <end position="367"/>
    </location>
</feature>
<name>A0A2K2G119_9SPHN</name>
<gene>
    <name evidence="2" type="ORF">A8V01_18445</name>
</gene>
<feature type="compositionally biased region" description="Polar residues" evidence="1">
    <location>
        <begin position="299"/>
        <end position="317"/>
    </location>
</feature>
<protein>
    <submittedName>
        <fullName evidence="2">Plasmid replication initiator protein</fullName>
    </submittedName>
</protein>
<reference evidence="2 3" key="1">
    <citation type="submission" date="2016-05" db="EMBL/GenBank/DDBJ databases">
        <title>Complete genome sequence of Novosphingobium guangzhouense SA925(T).</title>
        <authorList>
            <person name="Sha S."/>
        </authorList>
    </citation>
    <scope>NUCLEOTIDE SEQUENCE [LARGE SCALE GENOMIC DNA]</scope>
    <source>
        <strain evidence="2 3">SA925</strain>
    </source>
</reference>
<dbReference type="RefSeq" id="WP_103095934.1">
    <property type="nucleotide sequence ID" value="NZ_LYMM01000031.1"/>
</dbReference>
<evidence type="ECO:0000313" key="2">
    <source>
        <dbReference type="EMBL" id="PNU04740.1"/>
    </source>
</evidence>
<organism evidence="2 3">
    <name type="scientific">Novosphingobium guangzhouense</name>
    <dbReference type="NCBI Taxonomy" id="1850347"/>
    <lineage>
        <taxon>Bacteria</taxon>
        <taxon>Pseudomonadati</taxon>
        <taxon>Pseudomonadota</taxon>
        <taxon>Alphaproteobacteria</taxon>
        <taxon>Sphingomonadales</taxon>
        <taxon>Sphingomonadaceae</taxon>
        <taxon>Novosphingobium</taxon>
    </lineage>
</organism>
<evidence type="ECO:0000256" key="1">
    <source>
        <dbReference type="SAM" id="MobiDB-lite"/>
    </source>
</evidence>
<accession>A0A2K2G119</accession>
<dbReference type="EMBL" id="LYMM01000031">
    <property type="protein sequence ID" value="PNU04740.1"/>
    <property type="molecule type" value="Genomic_DNA"/>
</dbReference>
<dbReference type="Proteomes" id="UP000236327">
    <property type="component" value="Unassembled WGS sequence"/>
</dbReference>
<proteinExistence type="predicted"/>